<keyword evidence="3" id="KW-1185">Reference proteome</keyword>
<proteinExistence type="predicted"/>
<accession>A0ABQ9WYU9</accession>
<feature type="region of interest" description="Disordered" evidence="1">
    <location>
        <begin position="1"/>
        <end position="33"/>
    </location>
</feature>
<reference evidence="2 3" key="1">
    <citation type="journal article" date="2022" name="bioRxiv">
        <title>Genomics of Preaxostyla Flagellates Illuminates Evolutionary Transitions and the Path Towards Mitochondrial Loss.</title>
        <authorList>
            <person name="Novak L.V.F."/>
            <person name="Treitli S.C."/>
            <person name="Pyrih J."/>
            <person name="Halakuc P."/>
            <person name="Pipaliya S.V."/>
            <person name="Vacek V."/>
            <person name="Brzon O."/>
            <person name="Soukal P."/>
            <person name="Eme L."/>
            <person name="Dacks J.B."/>
            <person name="Karnkowska A."/>
            <person name="Elias M."/>
            <person name="Hampl V."/>
        </authorList>
    </citation>
    <scope>NUCLEOTIDE SEQUENCE [LARGE SCALE GENOMIC DNA]</scope>
    <source>
        <strain evidence="2">NAU3</strain>
        <tissue evidence="2">Gut</tissue>
    </source>
</reference>
<organism evidence="2 3">
    <name type="scientific">Blattamonas nauphoetae</name>
    <dbReference type="NCBI Taxonomy" id="2049346"/>
    <lineage>
        <taxon>Eukaryota</taxon>
        <taxon>Metamonada</taxon>
        <taxon>Preaxostyla</taxon>
        <taxon>Oxymonadida</taxon>
        <taxon>Blattamonas</taxon>
    </lineage>
</organism>
<evidence type="ECO:0000313" key="2">
    <source>
        <dbReference type="EMBL" id="KAK2944672.1"/>
    </source>
</evidence>
<sequence>MNSNSTLQSNFLPERADKQPTLHLQPPSPQIHSSTKYIQDFDVLPSNFVKSGDSSRFSSHSSPTLHFRPTTTQPSEKHAFQCHPLQHLNNRAPHRIHAPLRMYPTYRKYAQPHTPLTLLSLSPTLALSSDTTDHPNTHNSMCSNKIESLSSLQHPRGLRALLELLSPTDFLPTRLHLEG</sequence>
<evidence type="ECO:0000256" key="1">
    <source>
        <dbReference type="SAM" id="MobiDB-lite"/>
    </source>
</evidence>
<feature type="compositionally biased region" description="Low complexity" evidence="1">
    <location>
        <begin position="52"/>
        <end position="62"/>
    </location>
</feature>
<protein>
    <submittedName>
        <fullName evidence="2">Uncharacterized protein</fullName>
    </submittedName>
</protein>
<comment type="caution">
    <text evidence="2">The sequence shown here is derived from an EMBL/GenBank/DDBJ whole genome shotgun (WGS) entry which is preliminary data.</text>
</comment>
<dbReference type="EMBL" id="JARBJD010000289">
    <property type="protein sequence ID" value="KAK2944672.1"/>
    <property type="molecule type" value="Genomic_DNA"/>
</dbReference>
<evidence type="ECO:0000313" key="3">
    <source>
        <dbReference type="Proteomes" id="UP001281761"/>
    </source>
</evidence>
<feature type="compositionally biased region" description="Polar residues" evidence="1">
    <location>
        <begin position="1"/>
        <end position="11"/>
    </location>
</feature>
<gene>
    <name evidence="2" type="ORF">BLNAU_20418</name>
</gene>
<dbReference type="Proteomes" id="UP001281761">
    <property type="component" value="Unassembled WGS sequence"/>
</dbReference>
<feature type="region of interest" description="Disordered" evidence="1">
    <location>
        <begin position="52"/>
        <end position="72"/>
    </location>
</feature>
<name>A0ABQ9WYU9_9EUKA</name>